<feature type="non-terminal residue" evidence="1">
    <location>
        <position position="1"/>
    </location>
</feature>
<protein>
    <submittedName>
        <fullName evidence="1">Uncharacterized protein</fullName>
    </submittedName>
</protein>
<organism evidence="1">
    <name type="scientific">hydrothermal vent metagenome</name>
    <dbReference type="NCBI Taxonomy" id="652676"/>
    <lineage>
        <taxon>unclassified sequences</taxon>
        <taxon>metagenomes</taxon>
        <taxon>ecological metagenomes</taxon>
    </lineage>
</organism>
<reference evidence="1" key="1">
    <citation type="submission" date="2018-06" db="EMBL/GenBank/DDBJ databases">
        <authorList>
            <person name="Zhirakovskaya E."/>
        </authorList>
    </citation>
    <scope>NUCLEOTIDE SEQUENCE</scope>
</reference>
<sequence length="64" mass="7546">PDDFEKQLVPAFGELASKEISNLYRYVENNSDKLVNKDFERSQNLLSVKPQSIQEWVKTVNWKM</sequence>
<name>A0A3B0TF45_9ZZZZ</name>
<dbReference type="AlphaFoldDB" id="A0A3B0TF45"/>
<accession>A0A3B0TF45</accession>
<evidence type="ECO:0000313" key="1">
    <source>
        <dbReference type="EMBL" id="VAW14753.1"/>
    </source>
</evidence>
<gene>
    <name evidence="1" type="ORF">MNBD_BACTEROID03-1290</name>
</gene>
<dbReference type="EMBL" id="UOEL01000122">
    <property type="protein sequence ID" value="VAW14753.1"/>
    <property type="molecule type" value="Genomic_DNA"/>
</dbReference>
<proteinExistence type="predicted"/>